<dbReference type="AlphaFoldDB" id="A0A433DEU5"/>
<comment type="caution">
    <text evidence="1">The sequence shown here is derived from an EMBL/GenBank/DDBJ whole genome shotgun (WGS) entry which is preliminary data.</text>
</comment>
<sequence>MEVWDIRNLVYVWTSLAVKNLAAAVVLDEEDVCTRGAEEHDVAREYVTNTKIVAEPPPPSP</sequence>
<proteinExistence type="predicted"/>
<gene>
    <name evidence="1" type="ORF">BC936DRAFT_142735</name>
</gene>
<evidence type="ECO:0000313" key="2">
    <source>
        <dbReference type="Proteomes" id="UP000268093"/>
    </source>
</evidence>
<name>A0A433DEU5_9FUNG</name>
<evidence type="ECO:0000313" key="1">
    <source>
        <dbReference type="EMBL" id="RUP49349.1"/>
    </source>
</evidence>
<accession>A0A433DEU5</accession>
<keyword evidence="2" id="KW-1185">Reference proteome</keyword>
<reference evidence="1 2" key="1">
    <citation type="journal article" date="2018" name="New Phytol.">
        <title>Phylogenomics of Endogonaceae and evolution of mycorrhizas within Mucoromycota.</title>
        <authorList>
            <person name="Chang Y."/>
            <person name="Desiro A."/>
            <person name="Na H."/>
            <person name="Sandor L."/>
            <person name="Lipzen A."/>
            <person name="Clum A."/>
            <person name="Barry K."/>
            <person name="Grigoriev I.V."/>
            <person name="Martin F.M."/>
            <person name="Stajich J.E."/>
            <person name="Smith M.E."/>
            <person name="Bonito G."/>
            <person name="Spatafora J.W."/>
        </authorList>
    </citation>
    <scope>NUCLEOTIDE SEQUENCE [LARGE SCALE GENOMIC DNA]</scope>
    <source>
        <strain evidence="1 2">GMNB39</strain>
    </source>
</reference>
<dbReference type="Proteomes" id="UP000268093">
    <property type="component" value="Unassembled WGS sequence"/>
</dbReference>
<organism evidence="1 2">
    <name type="scientific">Jimgerdemannia flammicorona</name>
    <dbReference type="NCBI Taxonomy" id="994334"/>
    <lineage>
        <taxon>Eukaryota</taxon>
        <taxon>Fungi</taxon>
        <taxon>Fungi incertae sedis</taxon>
        <taxon>Mucoromycota</taxon>
        <taxon>Mucoromycotina</taxon>
        <taxon>Endogonomycetes</taxon>
        <taxon>Endogonales</taxon>
        <taxon>Endogonaceae</taxon>
        <taxon>Jimgerdemannia</taxon>
    </lineage>
</organism>
<dbReference type="EMBL" id="RBNI01002385">
    <property type="protein sequence ID" value="RUP49349.1"/>
    <property type="molecule type" value="Genomic_DNA"/>
</dbReference>
<protein>
    <submittedName>
        <fullName evidence="1">Uncharacterized protein</fullName>
    </submittedName>
</protein>